<protein>
    <submittedName>
        <fullName evidence="7">MFS transporter</fullName>
    </submittedName>
</protein>
<evidence type="ECO:0000313" key="8">
    <source>
        <dbReference type="Proteomes" id="UP000676246"/>
    </source>
</evidence>
<feature type="transmembrane region" description="Helical" evidence="6">
    <location>
        <begin position="12"/>
        <end position="39"/>
    </location>
</feature>
<accession>A0A940YG47</accession>
<dbReference type="Proteomes" id="UP000676246">
    <property type="component" value="Unassembled WGS sequence"/>
</dbReference>
<evidence type="ECO:0000256" key="1">
    <source>
        <dbReference type="ARBA" id="ARBA00004651"/>
    </source>
</evidence>
<dbReference type="InterPro" id="IPR036259">
    <property type="entry name" value="MFS_trans_sf"/>
</dbReference>
<keyword evidence="5 6" id="KW-0472">Membrane</keyword>
<evidence type="ECO:0000313" key="7">
    <source>
        <dbReference type="EMBL" id="MBQ0933563.1"/>
    </source>
</evidence>
<gene>
    <name evidence="7" type="ORF">KAK03_24065</name>
</gene>
<dbReference type="AlphaFoldDB" id="A0A940YG47"/>
<reference evidence="7 8" key="1">
    <citation type="submission" date="2021-04" db="EMBL/GenBank/DDBJ databases">
        <title>The genome sequence of Ideonella sp. 3Y2.</title>
        <authorList>
            <person name="Liu Y."/>
        </authorList>
    </citation>
    <scope>NUCLEOTIDE SEQUENCE [LARGE SCALE GENOMIC DNA]</scope>
    <source>
        <strain evidence="7 8">3Y2</strain>
    </source>
</reference>
<dbReference type="Pfam" id="PF07690">
    <property type="entry name" value="MFS_1"/>
    <property type="match status" value="1"/>
</dbReference>
<feature type="transmembrane region" description="Helical" evidence="6">
    <location>
        <begin position="173"/>
        <end position="190"/>
    </location>
</feature>
<keyword evidence="4 6" id="KW-1133">Transmembrane helix</keyword>
<dbReference type="RefSeq" id="WP_210857227.1">
    <property type="nucleotide sequence ID" value="NZ_JAGQDD010000032.1"/>
</dbReference>
<feature type="transmembrane region" description="Helical" evidence="6">
    <location>
        <begin position="228"/>
        <end position="253"/>
    </location>
</feature>
<dbReference type="GO" id="GO:0022857">
    <property type="term" value="F:transmembrane transporter activity"/>
    <property type="evidence" value="ECO:0007669"/>
    <property type="project" value="InterPro"/>
</dbReference>
<organism evidence="7 8">
    <name type="scientific">Ideonella alba</name>
    <dbReference type="NCBI Taxonomy" id="2824118"/>
    <lineage>
        <taxon>Bacteria</taxon>
        <taxon>Pseudomonadati</taxon>
        <taxon>Pseudomonadota</taxon>
        <taxon>Betaproteobacteria</taxon>
        <taxon>Burkholderiales</taxon>
        <taxon>Sphaerotilaceae</taxon>
        <taxon>Ideonella</taxon>
    </lineage>
</organism>
<dbReference type="PANTHER" id="PTHR23513:SF11">
    <property type="entry name" value="STAPHYLOFERRIN A TRANSPORTER"/>
    <property type="match status" value="1"/>
</dbReference>
<comment type="subcellular location">
    <subcellularLocation>
        <location evidence="1">Cell membrane</location>
        <topology evidence="1">Multi-pass membrane protein</topology>
    </subcellularLocation>
</comment>
<sequence>MTEGPTSAVPRSAWVLVATRGISTLGSTLTSFGLNVWIFRQTGSFPIFAVLSTLAALPEILFAPFAGLITDRCDKKRLLLIADVMSLAMICVIWLASITGELSVVLVAVAMMLLSLTSELRWSALSPTISELVPREDLARVNGLQQVFRGINVVLGPLLGAFGLTLLGLNGMLALDILSYIIGIAGILAIRPSSRPADKAARGDSTGFWGEMTYGFRWVFARPGLRRLLLFFMLINIGLTIFVVTITPYLLSFSDNRNLGFTLAFEGAGAFTVGAYLVRRRVAMDHANAVLVAAFFLAICMFAWGIARDTRLLCVLVLLIGAATSLISACSQTIWQSNVPIATQGKVFAVRTVVAYGLTPLATLSSIPLANTVFGPITQTLAPLGATWGAGLTGALGSLISACGLLIAFCTAGLWWQGGLRVSESPLKVADATAS</sequence>
<dbReference type="EMBL" id="JAGQDD010000032">
    <property type="protein sequence ID" value="MBQ0933563.1"/>
    <property type="molecule type" value="Genomic_DNA"/>
</dbReference>
<evidence type="ECO:0000256" key="5">
    <source>
        <dbReference type="ARBA" id="ARBA00023136"/>
    </source>
</evidence>
<feature type="transmembrane region" description="Helical" evidence="6">
    <location>
        <begin position="347"/>
        <end position="370"/>
    </location>
</feature>
<feature type="transmembrane region" description="Helical" evidence="6">
    <location>
        <begin position="390"/>
        <end position="416"/>
    </location>
</feature>
<dbReference type="PANTHER" id="PTHR23513">
    <property type="entry name" value="INTEGRAL MEMBRANE EFFLUX PROTEIN-RELATED"/>
    <property type="match status" value="1"/>
</dbReference>
<feature type="transmembrane region" description="Helical" evidence="6">
    <location>
        <begin position="290"/>
        <end position="307"/>
    </location>
</feature>
<comment type="caution">
    <text evidence="7">The sequence shown here is derived from an EMBL/GenBank/DDBJ whole genome shotgun (WGS) entry which is preliminary data.</text>
</comment>
<proteinExistence type="predicted"/>
<evidence type="ECO:0000256" key="4">
    <source>
        <dbReference type="ARBA" id="ARBA00022989"/>
    </source>
</evidence>
<name>A0A940YG47_9BURK</name>
<dbReference type="CDD" id="cd06173">
    <property type="entry name" value="MFS_MefA_like"/>
    <property type="match status" value="1"/>
</dbReference>
<keyword evidence="2" id="KW-1003">Cell membrane</keyword>
<evidence type="ECO:0000256" key="6">
    <source>
        <dbReference type="SAM" id="Phobius"/>
    </source>
</evidence>
<evidence type="ECO:0000256" key="2">
    <source>
        <dbReference type="ARBA" id="ARBA00022475"/>
    </source>
</evidence>
<feature type="transmembrane region" description="Helical" evidence="6">
    <location>
        <begin position="45"/>
        <end position="66"/>
    </location>
</feature>
<feature type="transmembrane region" description="Helical" evidence="6">
    <location>
        <begin position="313"/>
        <end position="335"/>
    </location>
</feature>
<keyword evidence="8" id="KW-1185">Reference proteome</keyword>
<feature type="transmembrane region" description="Helical" evidence="6">
    <location>
        <begin position="259"/>
        <end position="278"/>
    </location>
</feature>
<dbReference type="InterPro" id="IPR011701">
    <property type="entry name" value="MFS"/>
</dbReference>
<dbReference type="GO" id="GO:0005886">
    <property type="term" value="C:plasma membrane"/>
    <property type="evidence" value="ECO:0007669"/>
    <property type="project" value="UniProtKB-SubCell"/>
</dbReference>
<dbReference type="SUPFAM" id="SSF103473">
    <property type="entry name" value="MFS general substrate transporter"/>
    <property type="match status" value="1"/>
</dbReference>
<evidence type="ECO:0000256" key="3">
    <source>
        <dbReference type="ARBA" id="ARBA00022692"/>
    </source>
</evidence>
<keyword evidence="3 6" id="KW-0812">Transmembrane</keyword>
<dbReference type="Gene3D" id="1.20.1250.20">
    <property type="entry name" value="MFS general substrate transporter like domains"/>
    <property type="match status" value="1"/>
</dbReference>